<keyword evidence="4" id="KW-1185">Reference proteome</keyword>
<dbReference type="Pfam" id="PF16661">
    <property type="entry name" value="Lactamase_B_6"/>
    <property type="match status" value="1"/>
</dbReference>
<name>A0ABR4QMI6_9CEST</name>
<keyword evidence="1" id="KW-0378">Hydrolase</keyword>
<feature type="domain" description="Beta-Casp" evidence="2">
    <location>
        <begin position="121"/>
        <end position="239"/>
    </location>
</feature>
<evidence type="ECO:0000313" key="4">
    <source>
        <dbReference type="Proteomes" id="UP001651158"/>
    </source>
</evidence>
<gene>
    <name evidence="3" type="ORF">TcWFU_009316</name>
</gene>
<dbReference type="Gene3D" id="3.40.50.10890">
    <property type="match status" value="1"/>
</dbReference>
<dbReference type="InterPro" id="IPR022712">
    <property type="entry name" value="Beta_Casp"/>
</dbReference>
<evidence type="ECO:0000313" key="3">
    <source>
        <dbReference type="EMBL" id="KAL5110914.1"/>
    </source>
</evidence>
<sequence length="480" mass="54263">MVGYNGPIYMTHPTKAICPILLDDYRRISVERRGEQNFFTAEMIHRCMKKVKCVYLHQAVKVDDEIEIQAFYAGHVLGAAIFHIKIGIWVLHGEREFLEKVHSRLDAGGKVLIPVFALGRAQELCILLETYWERMNLSFPIYFSAGMAEKATEFYKLFISWTSQKIKETFVERNMFDFKHVKHLTPEVVDQPGPMVVFATPGMLHAGQSLHIFRKWAPDPKNMVIIPGYCVSGTVGYKILNGVKRLEFDKQVLEVCMRVEYLSFSAHADARGIMQLISQCRPGHVLLVHGEASKMEFLKSRIECEAGLECFMPANGEIAIIPTRPHCEVVASVDLLKKTIGENSIFRKAKDKQSLFKAGIVVKTDEPRGILMSREAALASVGLKEHAMLFTSVHAFASTEPIEALLKRATTLCHVLVPKEQIDTEDAGLVLFNRIFVDFESPPTKKGEQNDILLRVTFSLQDEETGTKIFAKLRDAFTRT</sequence>
<dbReference type="Pfam" id="PF10996">
    <property type="entry name" value="Beta-Casp"/>
    <property type="match status" value="1"/>
</dbReference>
<reference evidence="3 4" key="1">
    <citation type="journal article" date="2022" name="Front. Cell. Infect. Microbiol.">
        <title>The Genomes of Two Strains of Taenia crassiceps the Animal Model for the Study of Human Cysticercosis.</title>
        <authorList>
            <person name="Bobes R.J."/>
            <person name="Estrada K."/>
            <person name="Rios-Valencia D.G."/>
            <person name="Calderon-Gallegos A."/>
            <person name="de la Torre P."/>
            <person name="Carrero J.C."/>
            <person name="Sanchez-Flores A."/>
            <person name="Laclette J.P."/>
        </authorList>
    </citation>
    <scope>NUCLEOTIDE SEQUENCE [LARGE SCALE GENOMIC DNA]</scope>
    <source>
        <strain evidence="3">WFUcys</strain>
    </source>
</reference>
<organism evidence="3 4">
    <name type="scientific">Taenia crassiceps</name>
    <dbReference type="NCBI Taxonomy" id="6207"/>
    <lineage>
        <taxon>Eukaryota</taxon>
        <taxon>Metazoa</taxon>
        <taxon>Spiralia</taxon>
        <taxon>Lophotrochozoa</taxon>
        <taxon>Platyhelminthes</taxon>
        <taxon>Cestoda</taxon>
        <taxon>Eucestoda</taxon>
        <taxon>Cyclophyllidea</taxon>
        <taxon>Taeniidae</taxon>
        <taxon>Taenia</taxon>
    </lineage>
</organism>
<accession>A0ABR4QMI6</accession>
<dbReference type="SUPFAM" id="SSF56281">
    <property type="entry name" value="Metallo-hydrolase/oxidoreductase"/>
    <property type="match status" value="1"/>
</dbReference>
<dbReference type="Gene3D" id="3.60.15.10">
    <property type="entry name" value="Ribonuclease Z/Hydroxyacylglutathione hydrolase-like"/>
    <property type="match status" value="1"/>
</dbReference>
<dbReference type="InterPro" id="IPR036866">
    <property type="entry name" value="RibonucZ/Hydroxyglut_hydro"/>
</dbReference>
<evidence type="ECO:0000256" key="1">
    <source>
        <dbReference type="ARBA" id="ARBA00022801"/>
    </source>
</evidence>
<proteinExistence type="predicted"/>
<comment type="caution">
    <text evidence="3">The sequence shown here is derived from an EMBL/GenBank/DDBJ whole genome shotgun (WGS) entry which is preliminary data.</text>
</comment>
<dbReference type="EMBL" id="JAKROA010000002">
    <property type="protein sequence ID" value="KAL5110914.1"/>
    <property type="molecule type" value="Genomic_DNA"/>
</dbReference>
<dbReference type="InterPro" id="IPR001279">
    <property type="entry name" value="Metallo-B-lactamas"/>
</dbReference>
<protein>
    <submittedName>
        <fullName evidence="3">Integrator complex subunit 11</fullName>
    </submittedName>
</protein>
<dbReference type="SMART" id="SM01027">
    <property type="entry name" value="Beta-Casp"/>
    <property type="match status" value="1"/>
</dbReference>
<dbReference type="PANTHER" id="PTHR11203:SF37">
    <property type="entry name" value="INTEGRATOR COMPLEX SUBUNIT 11"/>
    <property type="match status" value="1"/>
</dbReference>
<dbReference type="Proteomes" id="UP001651158">
    <property type="component" value="Unassembled WGS sequence"/>
</dbReference>
<dbReference type="InterPro" id="IPR050698">
    <property type="entry name" value="MBL"/>
</dbReference>
<dbReference type="PANTHER" id="PTHR11203">
    <property type="entry name" value="CLEAVAGE AND POLYADENYLATION SPECIFICITY FACTOR FAMILY MEMBER"/>
    <property type="match status" value="1"/>
</dbReference>
<evidence type="ECO:0000259" key="2">
    <source>
        <dbReference type="SMART" id="SM01027"/>
    </source>
</evidence>
<dbReference type="InterPro" id="IPR011108">
    <property type="entry name" value="RMMBL"/>
</dbReference>
<dbReference type="Pfam" id="PF07521">
    <property type="entry name" value="RMMBL"/>
    <property type="match status" value="1"/>
</dbReference>